<dbReference type="InterPro" id="IPR045524">
    <property type="entry name" value="DUF6473"/>
</dbReference>
<organism evidence="2 3">
    <name type="scientific">Jhaorihella thermophila</name>
    <dbReference type="NCBI Taxonomy" id="488547"/>
    <lineage>
        <taxon>Bacteria</taxon>
        <taxon>Pseudomonadati</taxon>
        <taxon>Pseudomonadota</taxon>
        <taxon>Alphaproteobacteria</taxon>
        <taxon>Rhodobacterales</taxon>
        <taxon>Paracoccaceae</taxon>
        <taxon>Jhaorihella</taxon>
    </lineage>
</organism>
<dbReference type="AlphaFoldDB" id="A0A1H5U266"/>
<evidence type="ECO:0000313" key="2">
    <source>
        <dbReference type="EMBL" id="SEF69143.1"/>
    </source>
</evidence>
<name>A0A1H5U266_9RHOB</name>
<accession>A0A1H5U266</accession>
<evidence type="ECO:0000313" key="3">
    <source>
        <dbReference type="Proteomes" id="UP000236742"/>
    </source>
</evidence>
<protein>
    <recommendedName>
        <fullName evidence="1">DUF6473 domain-containing protein</fullName>
    </recommendedName>
</protein>
<keyword evidence="3" id="KW-1185">Reference proteome</keyword>
<proteinExistence type="predicted"/>
<feature type="domain" description="DUF6473" evidence="1">
    <location>
        <begin position="1"/>
        <end position="270"/>
    </location>
</feature>
<gene>
    <name evidence="2" type="ORF">SAMN05421751_103166</name>
</gene>
<sequence length="272" mass="30065">MSYQIPGTGLPAAQLCRYGVSRLQVRGPRRDLDRPYFAFLGGAETFGRFVETPFAALVEEALDLPCVNLGCINAGLDAFLHDVEIMRIARAAQAVVIQLPAAHTLSNRFYRVHPRRNDRFVAASSMLKTLYPEVDFTDFHFVRHMLGSLRRCSDRRFAVVQLELEQAWIARMRLTLRTLDCPTVALWLQYRDSSDGALPGEEPMFVTSDMVRALGPQAEHVLHVTVSRSAEAGDLGDMIGGALNAPAAAHLPGPSAHRQVAAKLTEVLRPFA</sequence>
<dbReference type="Proteomes" id="UP000236742">
    <property type="component" value="Unassembled WGS sequence"/>
</dbReference>
<dbReference type="EMBL" id="FNVD01000003">
    <property type="protein sequence ID" value="SEF69143.1"/>
    <property type="molecule type" value="Genomic_DNA"/>
</dbReference>
<evidence type="ECO:0000259" key="1">
    <source>
        <dbReference type="Pfam" id="PF20078"/>
    </source>
</evidence>
<dbReference type="Pfam" id="PF20078">
    <property type="entry name" value="DUF6473"/>
    <property type="match status" value="1"/>
</dbReference>
<dbReference type="RefSeq" id="WP_146064177.1">
    <property type="nucleotide sequence ID" value="NZ_FNVD01000003.1"/>
</dbReference>
<reference evidence="2 3" key="1">
    <citation type="submission" date="2016-10" db="EMBL/GenBank/DDBJ databases">
        <authorList>
            <person name="de Groot N.N."/>
        </authorList>
    </citation>
    <scope>NUCLEOTIDE SEQUENCE [LARGE SCALE GENOMIC DNA]</scope>
    <source>
        <strain evidence="2 3">DSM 23413</strain>
    </source>
</reference>
<dbReference type="OrthoDB" id="7838347at2"/>